<dbReference type="Proteomes" id="UP000246635">
    <property type="component" value="Unassembled WGS sequence"/>
</dbReference>
<reference evidence="5 6" key="1">
    <citation type="submission" date="2018-05" db="EMBL/GenBank/DDBJ databases">
        <title>Genomic Encyclopedia of Type Strains, Phase III (KMG-III): the genomes of soil and plant-associated and newly described type strains.</title>
        <authorList>
            <person name="Whitman W."/>
        </authorList>
    </citation>
    <scope>NUCLEOTIDE SEQUENCE [LARGE SCALE GENOMIC DNA]</scope>
    <source>
        <strain evidence="5 6">CECT 5696</strain>
    </source>
</reference>
<dbReference type="SUPFAM" id="SSF55347">
    <property type="entry name" value="Glyceraldehyde-3-phosphate dehydrogenase-like, C-terminal domain"/>
    <property type="match status" value="1"/>
</dbReference>
<dbReference type="InterPro" id="IPR050984">
    <property type="entry name" value="Gfo/Idh/MocA_domain"/>
</dbReference>
<dbReference type="InterPro" id="IPR036291">
    <property type="entry name" value="NAD(P)-bd_dom_sf"/>
</dbReference>
<dbReference type="RefSeq" id="WP_110044501.1">
    <property type="nucleotide sequence ID" value="NZ_CP054613.1"/>
</dbReference>
<dbReference type="GO" id="GO:0016491">
    <property type="term" value="F:oxidoreductase activity"/>
    <property type="evidence" value="ECO:0007669"/>
    <property type="project" value="UniProtKB-KW"/>
</dbReference>
<dbReference type="SUPFAM" id="SSF51735">
    <property type="entry name" value="NAD(P)-binding Rossmann-fold domains"/>
    <property type="match status" value="1"/>
</dbReference>
<evidence type="ECO:0000313" key="6">
    <source>
        <dbReference type="Proteomes" id="UP000246635"/>
    </source>
</evidence>
<dbReference type="AlphaFoldDB" id="A0A2V2YT23"/>
<dbReference type="PANTHER" id="PTHR22604:SF105">
    <property type="entry name" value="TRANS-1,2-DIHYDROBENZENE-1,2-DIOL DEHYDROGENASE"/>
    <property type="match status" value="1"/>
</dbReference>
<evidence type="ECO:0000256" key="1">
    <source>
        <dbReference type="ARBA" id="ARBA00010928"/>
    </source>
</evidence>
<dbReference type="OrthoDB" id="9815825at2"/>
<keyword evidence="6" id="KW-1185">Reference proteome</keyword>
<evidence type="ECO:0000256" key="2">
    <source>
        <dbReference type="ARBA" id="ARBA00023002"/>
    </source>
</evidence>
<gene>
    <name evidence="5" type="ORF">DFQ01_10992</name>
</gene>
<evidence type="ECO:0000313" key="5">
    <source>
        <dbReference type="EMBL" id="PWW02467.1"/>
    </source>
</evidence>
<sequence>MKLRWGVIGSAYIAVNRVIPAIQKSERGEVAAIASRGIEKAQETAAKLNIPKAYGSYEELLADPDIDAVYIPLPNHLHKEWTIKAAEAGKHVLCEKPAALHTEEVIEMIEACKKAGVLFVEAFMYRLHPRVARAKEILASGEIGELRAVNSCFTFNNAADAGNVRYRQEWGGGSIYDVGVYPLTAARWIIGAEPEAATVHAFFSDEHGGVDMQASGLIEFAGGVGMTFDCGMWAAYRQGIEILGTEGRIELKGAFTDADPFIVHTKDGARSEGPFEGINNYTLQADHFAQAVFGEAPYPYPPEDSIANMKLVDACLQSARMRTRVVLNG</sequence>
<accession>A0A2V2YT23</accession>
<organism evidence="5 6">
    <name type="scientific">Paenibacillus cellulosilyticus</name>
    <dbReference type="NCBI Taxonomy" id="375489"/>
    <lineage>
        <taxon>Bacteria</taxon>
        <taxon>Bacillati</taxon>
        <taxon>Bacillota</taxon>
        <taxon>Bacilli</taxon>
        <taxon>Bacillales</taxon>
        <taxon>Paenibacillaceae</taxon>
        <taxon>Paenibacillus</taxon>
    </lineage>
</organism>
<evidence type="ECO:0000259" key="3">
    <source>
        <dbReference type="Pfam" id="PF01408"/>
    </source>
</evidence>
<comment type="similarity">
    <text evidence="1">Belongs to the Gfo/Idh/MocA family.</text>
</comment>
<dbReference type="InterPro" id="IPR055170">
    <property type="entry name" value="GFO_IDH_MocA-like_dom"/>
</dbReference>
<keyword evidence="2" id="KW-0560">Oxidoreductase</keyword>
<comment type="caution">
    <text evidence="5">The sequence shown here is derived from an EMBL/GenBank/DDBJ whole genome shotgun (WGS) entry which is preliminary data.</text>
</comment>
<dbReference type="InterPro" id="IPR000683">
    <property type="entry name" value="Gfo/Idh/MocA-like_OxRdtase_N"/>
</dbReference>
<proteinExistence type="inferred from homology"/>
<dbReference type="GO" id="GO:0000166">
    <property type="term" value="F:nucleotide binding"/>
    <property type="evidence" value="ECO:0007669"/>
    <property type="project" value="InterPro"/>
</dbReference>
<dbReference type="PANTHER" id="PTHR22604">
    <property type="entry name" value="OXIDOREDUCTASES"/>
    <property type="match status" value="1"/>
</dbReference>
<dbReference type="Gene3D" id="3.40.50.720">
    <property type="entry name" value="NAD(P)-binding Rossmann-like Domain"/>
    <property type="match status" value="1"/>
</dbReference>
<feature type="domain" description="GFO/IDH/MocA-like oxidoreductase" evidence="4">
    <location>
        <begin position="132"/>
        <end position="250"/>
    </location>
</feature>
<protein>
    <submittedName>
        <fullName evidence="5">Putative dehydrogenase</fullName>
    </submittedName>
</protein>
<dbReference type="Pfam" id="PF01408">
    <property type="entry name" value="GFO_IDH_MocA"/>
    <property type="match status" value="1"/>
</dbReference>
<dbReference type="Gene3D" id="3.30.360.10">
    <property type="entry name" value="Dihydrodipicolinate Reductase, domain 2"/>
    <property type="match status" value="1"/>
</dbReference>
<evidence type="ECO:0000259" key="4">
    <source>
        <dbReference type="Pfam" id="PF22725"/>
    </source>
</evidence>
<name>A0A2V2YT23_9BACL</name>
<dbReference type="EMBL" id="QGTQ01000009">
    <property type="protein sequence ID" value="PWW02467.1"/>
    <property type="molecule type" value="Genomic_DNA"/>
</dbReference>
<feature type="domain" description="Gfo/Idh/MocA-like oxidoreductase N-terminal" evidence="3">
    <location>
        <begin position="3"/>
        <end position="120"/>
    </location>
</feature>
<dbReference type="Pfam" id="PF22725">
    <property type="entry name" value="GFO_IDH_MocA_C3"/>
    <property type="match status" value="1"/>
</dbReference>